<reference evidence="1 2" key="1">
    <citation type="submission" date="2013-12" db="EMBL/GenBank/DDBJ databases">
        <authorList>
            <person name="Cubeta M."/>
            <person name="Pakala S."/>
            <person name="Fedorova N."/>
            <person name="Thomas E."/>
            <person name="Dean R."/>
            <person name="Jabaji S."/>
            <person name="Neate S."/>
            <person name="Toda T."/>
            <person name="Tavantzis S."/>
            <person name="Vilgalys R."/>
            <person name="Bharathan N."/>
            <person name="Pakala S."/>
            <person name="Losada L.S."/>
            <person name="Zafar N."/>
            <person name="Nierman W."/>
        </authorList>
    </citation>
    <scope>NUCLEOTIDE SEQUENCE [LARGE SCALE GENOMIC DNA]</scope>
    <source>
        <strain evidence="1 2">123E</strain>
    </source>
</reference>
<evidence type="ECO:0000313" key="1">
    <source>
        <dbReference type="EMBL" id="KEP51376.1"/>
    </source>
</evidence>
<dbReference type="AlphaFoldDB" id="A0A074RWA3"/>
<organism evidence="1 2">
    <name type="scientific">Rhizoctonia solani 123E</name>
    <dbReference type="NCBI Taxonomy" id="1423351"/>
    <lineage>
        <taxon>Eukaryota</taxon>
        <taxon>Fungi</taxon>
        <taxon>Dikarya</taxon>
        <taxon>Basidiomycota</taxon>
        <taxon>Agaricomycotina</taxon>
        <taxon>Agaricomycetes</taxon>
        <taxon>Cantharellales</taxon>
        <taxon>Ceratobasidiaceae</taxon>
        <taxon>Rhizoctonia</taxon>
    </lineage>
</organism>
<dbReference type="HOGENOM" id="CLU_103457_0_0_1"/>
<comment type="caution">
    <text evidence="1">The sequence shown here is derived from an EMBL/GenBank/DDBJ whole genome shotgun (WGS) entry which is preliminary data.</text>
</comment>
<dbReference type="Proteomes" id="UP000027456">
    <property type="component" value="Unassembled WGS sequence"/>
</dbReference>
<dbReference type="EMBL" id="AZST01000174">
    <property type="protein sequence ID" value="KEP51376.1"/>
    <property type="molecule type" value="Genomic_DNA"/>
</dbReference>
<proteinExistence type="predicted"/>
<keyword evidence="2" id="KW-1185">Reference proteome</keyword>
<evidence type="ECO:0000313" key="2">
    <source>
        <dbReference type="Proteomes" id="UP000027456"/>
    </source>
</evidence>
<dbReference type="OrthoDB" id="3171625at2759"/>
<sequence>MGNTKPSVPVVGLPIPTPLPPAEIPQPEDLQPGPALVPICEFVRTHIAAIPEYIFPEIQVAAYPNPNMPRRGRGAQRALVVGPPPLALHAAPVNEIPIHCQRPLVLAIWVICSSAVLIWLSSLIGPVNVSTSILPGDLPVYLTRVVDVVNKHGGHVSRNVAAASACCFVQIGLRLVGVVCEATCDS</sequence>
<protein>
    <submittedName>
        <fullName evidence="1">Putative AMP-binding domain protein</fullName>
    </submittedName>
</protein>
<name>A0A074RWA3_9AGAM</name>
<accession>A0A074RWA3</accession>
<gene>
    <name evidence="1" type="ORF">V565_063010</name>
</gene>